<dbReference type="Proteomes" id="UP001150641">
    <property type="component" value="Unassembled WGS sequence"/>
</dbReference>
<proteinExistence type="predicted"/>
<name>A0A9X2WAZ6_9ENTR</name>
<dbReference type="PIRSF" id="PIRSF025560">
    <property type="entry name" value="UCP025560"/>
    <property type="match status" value="1"/>
</dbReference>
<comment type="caution">
    <text evidence="2">The sequence shown here is derived from an EMBL/GenBank/DDBJ whole genome shotgun (WGS) entry which is preliminary data.</text>
</comment>
<dbReference type="AlphaFoldDB" id="A0A9X2WAZ6"/>
<keyword evidence="3" id="KW-1185">Reference proteome</keyword>
<feature type="signal peptide" evidence="1">
    <location>
        <begin position="1"/>
        <end position="21"/>
    </location>
</feature>
<accession>A0A9X2WAZ6</accession>
<reference evidence="2" key="1">
    <citation type="submission" date="2022-03" db="EMBL/GenBank/DDBJ databases">
        <title>Proposal of a novel genus Dryocolo and two novel species.</title>
        <authorList>
            <person name="Maddock D.W."/>
            <person name="Brady C.L."/>
            <person name="Denman S."/>
            <person name="Arnold D."/>
        </authorList>
    </citation>
    <scope>NUCLEOTIDE SEQUENCE</scope>
    <source>
        <strain evidence="2">H6W4</strain>
    </source>
</reference>
<feature type="chain" id="PRO_5040927574" evidence="1">
    <location>
        <begin position="22"/>
        <end position="107"/>
    </location>
</feature>
<evidence type="ECO:0000256" key="1">
    <source>
        <dbReference type="SAM" id="SignalP"/>
    </source>
</evidence>
<keyword evidence="1" id="KW-0732">Signal</keyword>
<organism evidence="2 3">
    <name type="scientific">Dryocola boscaweniae</name>
    <dbReference type="NCBI Taxonomy" id="2925397"/>
    <lineage>
        <taxon>Bacteria</taxon>
        <taxon>Pseudomonadati</taxon>
        <taxon>Pseudomonadota</taxon>
        <taxon>Gammaproteobacteria</taxon>
        <taxon>Enterobacterales</taxon>
        <taxon>Enterobacteriaceae</taxon>
        <taxon>Dryocola</taxon>
    </lineage>
</organism>
<dbReference type="InterPro" id="IPR008309">
    <property type="entry name" value="YdbL"/>
</dbReference>
<sequence>MKTLIKGALIVTLLFSQPLLALTLNEARQQGLVGETLSGYIAPVRQNKEALALVKSINEARAAHYQQLADSNNISVDEVAKLAGQKLVTRAQPGEYVRGINGQWMRK</sequence>
<gene>
    <name evidence="2" type="ORF">MUA00_19270</name>
</gene>
<dbReference type="RefSeq" id="WP_271124603.1">
    <property type="nucleotide sequence ID" value="NZ_JALHAN010000069.1"/>
</dbReference>
<dbReference type="EMBL" id="JALHAP010000082">
    <property type="protein sequence ID" value="MCT4703922.1"/>
    <property type="molecule type" value="Genomic_DNA"/>
</dbReference>
<evidence type="ECO:0000313" key="2">
    <source>
        <dbReference type="EMBL" id="MCT4703922.1"/>
    </source>
</evidence>
<dbReference type="Pfam" id="PF07027">
    <property type="entry name" value="DUF1318"/>
    <property type="match status" value="1"/>
</dbReference>
<evidence type="ECO:0000313" key="3">
    <source>
        <dbReference type="Proteomes" id="UP001150641"/>
    </source>
</evidence>
<protein>
    <submittedName>
        <fullName evidence="2">YdbL family protein</fullName>
    </submittedName>
</protein>